<name>A0ABN3LRA3_9ACTN</name>
<organism evidence="1 2">
    <name type="scientific">Streptomyces graminearus</name>
    <dbReference type="NCBI Taxonomy" id="284030"/>
    <lineage>
        <taxon>Bacteria</taxon>
        <taxon>Bacillati</taxon>
        <taxon>Actinomycetota</taxon>
        <taxon>Actinomycetes</taxon>
        <taxon>Kitasatosporales</taxon>
        <taxon>Streptomycetaceae</taxon>
        <taxon>Streptomyces</taxon>
    </lineage>
</organism>
<sequence>MDAVPGGACVEIEDVLHDRLPDVVEAVVLARPDGLPLPVLATRDGTLHRDAWRRAVADLPPLGEPALLPLDRLPLTATGKVRRQELRDRLLGGAPAPGTGRWT</sequence>
<evidence type="ECO:0000313" key="1">
    <source>
        <dbReference type="EMBL" id="GAA2488925.1"/>
    </source>
</evidence>
<dbReference type="RefSeq" id="WP_346075553.1">
    <property type="nucleotide sequence ID" value="NZ_BAAATL010000016.1"/>
</dbReference>
<comment type="caution">
    <text evidence="1">The sequence shown here is derived from an EMBL/GenBank/DDBJ whole genome shotgun (WGS) entry which is preliminary data.</text>
</comment>
<proteinExistence type="predicted"/>
<reference evidence="1 2" key="1">
    <citation type="journal article" date="2019" name="Int. J. Syst. Evol. Microbiol.">
        <title>The Global Catalogue of Microorganisms (GCM) 10K type strain sequencing project: providing services to taxonomists for standard genome sequencing and annotation.</title>
        <authorList>
            <consortium name="The Broad Institute Genomics Platform"/>
            <consortium name="The Broad Institute Genome Sequencing Center for Infectious Disease"/>
            <person name="Wu L."/>
            <person name="Ma J."/>
        </authorList>
    </citation>
    <scope>NUCLEOTIDE SEQUENCE [LARGE SCALE GENOMIC DNA]</scope>
    <source>
        <strain evidence="1 2">JCM 6923</strain>
    </source>
</reference>
<dbReference type="Gene3D" id="3.30.300.30">
    <property type="match status" value="1"/>
</dbReference>
<evidence type="ECO:0008006" key="3">
    <source>
        <dbReference type="Google" id="ProtNLM"/>
    </source>
</evidence>
<keyword evidence="2" id="KW-1185">Reference proteome</keyword>
<dbReference type="InterPro" id="IPR045851">
    <property type="entry name" value="AMP-bd_C_sf"/>
</dbReference>
<gene>
    <name evidence="1" type="ORF">GCM10010422_38920</name>
</gene>
<dbReference type="SUPFAM" id="SSF56801">
    <property type="entry name" value="Acetyl-CoA synthetase-like"/>
    <property type="match status" value="1"/>
</dbReference>
<accession>A0ABN3LRA3</accession>
<evidence type="ECO:0000313" key="2">
    <source>
        <dbReference type="Proteomes" id="UP001501721"/>
    </source>
</evidence>
<protein>
    <recommendedName>
        <fullName evidence="3">AMP-binding enzyme C-terminal domain-containing protein</fullName>
    </recommendedName>
</protein>
<dbReference type="EMBL" id="BAAATL010000016">
    <property type="protein sequence ID" value="GAA2488925.1"/>
    <property type="molecule type" value="Genomic_DNA"/>
</dbReference>
<dbReference type="Proteomes" id="UP001501721">
    <property type="component" value="Unassembled WGS sequence"/>
</dbReference>